<dbReference type="OrthoDB" id="2428204at2759"/>
<protein>
    <recommendedName>
        <fullName evidence="2">Ras-associating domain-containing protein</fullName>
    </recommendedName>
</protein>
<dbReference type="GO" id="GO:0000132">
    <property type="term" value="P:establishment of mitotic spindle orientation"/>
    <property type="evidence" value="ECO:0007669"/>
    <property type="project" value="TreeGrafter"/>
</dbReference>
<dbReference type="AlphaFoldDB" id="A0A9N9U1U8"/>
<sequence>MDDETAHNHNQKESAIFKRTNSTENRFIMNQAKLEINSTQYLPGIHDPGPLTWPENMDNNAVESMETGVNRYAKAEAQLDELIEEMKLYRPDIEMVEPQPNQQRKMPKKKTIKQLFTVASKFQRNLRRGVYLACVLYHEDRILVTNEDFVPVIEIDETFPSSVHNDLHWLMKVSCTWNDTKLIRLEMEKNVSSSIHFRSKILSAVIQMQSSLGVQNLGQIYYKALKDARGTMVISTVNYIKYPKSISLLNSKWVSTNKVFKKIVLSDDLNLSELLMASVQQQIIYHQVSSLKLSRGLYLAYLKMESSVEAIKIVVGSKSPNMLPHCKIRDNPNVSSEEWQYLKLHYCPKSTISGTEQHQTFLELVTSACKRLFNYMDINGEDVFAHRIYDSEIINLTENVSFMLLCPSAELACSIPAKRDLLLQRDDLLSLPLQVFEMIHLNTYRTAITQKFSKLSCLLEIDTITANHLHRKAFSNSEVLIAKERVMKLQELEQRLNAIWKTVRWLMNVICFARDRTAQGTSTRTLLQRSSRMFGAVPQTLQVKPEESLLNKSFGRGSWPGPGNTIAADAHINEFSKSEQNLKTKEFATINPPDDEQSKRPIGESKSDNILTKISVKCNPQRARSNTICNFSFNVALKPKPTEGLAQLGDKEALIPPPPPQNKRKKSKLVSSKSMTNVKQTLSFKFKSGHSNTVHPDVETHLSKSLNNINKVVSELKDECTEEPESKRTVRSSRVLRYPFKNDSGILQVFAAYETGLASGTSLKLHVTPRTTAREVVDLVIKQLNMAVVLKGKEGPVYNLDKLSNFCLVAVIGARERCLRDDFKPLLLQNPWRKGRLYVRQKQDVLAALEHSSRHSTII</sequence>
<dbReference type="GO" id="GO:0005819">
    <property type="term" value="C:spindle"/>
    <property type="evidence" value="ECO:0007669"/>
    <property type="project" value="TreeGrafter"/>
</dbReference>
<dbReference type="PANTHER" id="PTHR21437:SF1">
    <property type="entry name" value="WIDE AWAKE"/>
    <property type="match status" value="1"/>
</dbReference>
<feature type="domain" description="Ras-associating" evidence="2">
    <location>
        <begin position="743"/>
        <end position="844"/>
    </location>
</feature>
<dbReference type="EMBL" id="OU900102">
    <property type="protein sequence ID" value="CAG9865005.1"/>
    <property type="molecule type" value="Genomic_DNA"/>
</dbReference>
<reference evidence="3" key="1">
    <citation type="submission" date="2022-01" db="EMBL/GenBank/DDBJ databases">
        <authorList>
            <person name="King R."/>
        </authorList>
    </citation>
    <scope>NUCLEOTIDE SEQUENCE</scope>
</reference>
<name>A0A9N9U1U8_PHYSR</name>
<evidence type="ECO:0000313" key="4">
    <source>
        <dbReference type="Proteomes" id="UP001153712"/>
    </source>
</evidence>
<evidence type="ECO:0000256" key="1">
    <source>
        <dbReference type="SAM" id="MobiDB-lite"/>
    </source>
</evidence>
<dbReference type="GO" id="GO:0007165">
    <property type="term" value="P:signal transduction"/>
    <property type="evidence" value="ECO:0007669"/>
    <property type="project" value="InterPro"/>
</dbReference>
<dbReference type="CDD" id="cd17117">
    <property type="entry name" value="RA_ANKFN1_like"/>
    <property type="match status" value="1"/>
</dbReference>
<dbReference type="Gene3D" id="3.10.20.90">
    <property type="entry name" value="Phosphatidylinositol 3-kinase Catalytic Subunit, Chain A, domain 1"/>
    <property type="match status" value="1"/>
</dbReference>
<organism evidence="3 4">
    <name type="scientific">Phyllotreta striolata</name>
    <name type="common">Striped flea beetle</name>
    <name type="synonym">Crioceris striolata</name>
    <dbReference type="NCBI Taxonomy" id="444603"/>
    <lineage>
        <taxon>Eukaryota</taxon>
        <taxon>Metazoa</taxon>
        <taxon>Ecdysozoa</taxon>
        <taxon>Arthropoda</taxon>
        <taxon>Hexapoda</taxon>
        <taxon>Insecta</taxon>
        <taxon>Pterygota</taxon>
        <taxon>Neoptera</taxon>
        <taxon>Endopterygota</taxon>
        <taxon>Coleoptera</taxon>
        <taxon>Polyphaga</taxon>
        <taxon>Cucujiformia</taxon>
        <taxon>Chrysomeloidea</taxon>
        <taxon>Chrysomelidae</taxon>
        <taxon>Galerucinae</taxon>
        <taxon>Alticini</taxon>
        <taxon>Phyllotreta</taxon>
    </lineage>
</organism>
<accession>A0A9N9U1U8</accession>
<evidence type="ECO:0000259" key="2">
    <source>
        <dbReference type="PROSITE" id="PS50200"/>
    </source>
</evidence>
<proteinExistence type="predicted"/>
<dbReference type="InterPro" id="IPR039269">
    <property type="entry name" value="ANKFN1"/>
</dbReference>
<dbReference type="PROSITE" id="PS50200">
    <property type="entry name" value="RA"/>
    <property type="match status" value="1"/>
</dbReference>
<dbReference type="Proteomes" id="UP001153712">
    <property type="component" value="Chromosome 9"/>
</dbReference>
<evidence type="ECO:0000313" key="3">
    <source>
        <dbReference type="EMBL" id="CAG9865005.1"/>
    </source>
</evidence>
<dbReference type="SMART" id="SM00314">
    <property type="entry name" value="RA"/>
    <property type="match status" value="1"/>
</dbReference>
<keyword evidence="4" id="KW-1185">Reference proteome</keyword>
<feature type="region of interest" description="Disordered" evidence="1">
    <location>
        <begin position="650"/>
        <end position="674"/>
    </location>
</feature>
<dbReference type="GO" id="GO:0061172">
    <property type="term" value="P:regulation of establishment of bipolar cell polarity"/>
    <property type="evidence" value="ECO:0007669"/>
    <property type="project" value="TreeGrafter"/>
</dbReference>
<dbReference type="InterPro" id="IPR000159">
    <property type="entry name" value="RA_dom"/>
</dbReference>
<gene>
    <name evidence="3" type="ORF">PHYEVI_LOCUS11251</name>
</gene>
<dbReference type="PANTHER" id="PTHR21437">
    <property type="entry name" value="WIDE AWAKE"/>
    <property type="match status" value="1"/>
</dbReference>